<proteinExistence type="predicted"/>
<evidence type="ECO:0000256" key="1">
    <source>
        <dbReference type="ARBA" id="ARBA00023015"/>
    </source>
</evidence>
<keyword evidence="3" id="KW-0804">Transcription</keyword>
<dbReference type="SMART" id="SM00895">
    <property type="entry name" value="FCD"/>
    <property type="match status" value="1"/>
</dbReference>
<dbReference type="SMART" id="SM00345">
    <property type="entry name" value="HTH_GNTR"/>
    <property type="match status" value="1"/>
</dbReference>
<dbReference type="CDD" id="cd07377">
    <property type="entry name" value="WHTH_GntR"/>
    <property type="match status" value="1"/>
</dbReference>
<protein>
    <submittedName>
        <fullName evidence="5">DNA-binding FadR family transcriptional regulator</fullName>
    </submittedName>
</protein>
<keyword evidence="2 5" id="KW-0238">DNA-binding</keyword>
<dbReference type="AlphaFoldDB" id="A0A562QCD5"/>
<dbReference type="PRINTS" id="PR00035">
    <property type="entry name" value="HTHGNTR"/>
</dbReference>
<dbReference type="InterPro" id="IPR008920">
    <property type="entry name" value="TF_FadR/GntR_C"/>
</dbReference>
<dbReference type="SUPFAM" id="SSF46785">
    <property type="entry name" value="Winged helix' DNA-binding domain"/>
    <property type="match status" value="1"/>
</dbReference>
<evidence type="ECO:0000259" key="4">
    <source>
        <dbReference type="PROSITE" id="PS50949"/>
    </source>
</evidence>
<dbReference type="Pfam" id="PF00392">
    <property type="entry name" value="GntR"/>
    <property type="match status" value="1"/>
</dbReference>
<organism evidence="5 6">
    <name type="scientific">Pseudomonas duriflava</name>
    <dbReference type="NCBI Taxonomy" id="459528"/>
    <lineage>
        <taxon>Bacteria</taxon>
        <taxon>Pseudomonadati</taxon>
        <taxon>Pseudomonadota</taxon>
        <taxon>Gammaproteobacteria</taxon>
        <taxon>Pseudomonadales</taxon>
        <taxon>Pseudomonadaceae</taxon>
        <taxon>Pseudomonas</taxon>
    </lineage>
</organism>
<comment type="caution">
    <text evidence="5">The sequence shown here is derived from an EMBL/GenBank/DDBJ whole genome shotgun (WGS) entry which is preliminary data.</text>
</comment>
<dbReference type="InterPro" id="IPR000524">
    <property type="entry name" value="Tscrpt_reg_HTH_GntR"/>
</dbReference>
<dbReference type="Gene3D" id="1.20.120.530">
    <property type="entry name" value="GntR ligand-binding domain-like"/>
    <property type="match status" value="1"/>
</dbReference>
<feature type="domain" description="HTH gntR-type" evidence="4">
    <location>
        <begin position="20"/>
        <end position="88"/>
    </location>
</feature>
<dbReference type="EMBL" id="VLKY01000007">
    <property type="protein sequence ID" value="TWI53686.1"/>
    <property type="molecule type" value="Genomic_DNA"/>
</dbReference>
<dbReference type="GO" id="GO:0003677">
    <property type="term" value="F:DNA binding"/>
    <property type="evidence" value="ECO:0007669"/>
    <property type="project" value="UniProtKB-KW"/>
</dbReference>
<evidence type="ECO:0000313" key="5">
    <source>
        <dbReference type="EMBL" id="TWI53686.1"/>
    </source>
</evidence>
<dbReference type="Pfam" id="PF07729">
    <property type="entry name" value="FCD"/>
    <property type="match status" value="1"/>
</dbReference>
<gene>
    <name evidence="5" type="ORF">IQ22_02291</name>
</gene>
<name>A0A562QCD5_9PSED</name>
<dbReference type="GO" id="GO:0003700">
    <property type="term" value="F:DNA-binding transcription factor activity"/>
    <property type="evidence" value="ECO:0007669"/>
    <property type="project" value="InterPro"/>
</dbReference>
<sequence>MPSQRIDEPNMIERSSPKPKRLAEELVTRLSQYIRDGVFARGEKLPSEVELANSEGFSRSVVREAILRLQAAGLVETRRSVGTFIVDMPPPQTLQLGPETITTLQDVLNLLELRMSLEVAAAGLAALNRSAEELNDIEAALLAMKDSGSSKSGIAVHADFQFHLKIAKASGNAYLFDIMKHLGTKLIPRTRLNSAYVSTKDRLAYLDLVHREHDKIFSAIEMQSPDSARAAMYLHLSNSRERLYRAHEARHTLYQ</sequence>
<reference evidence="5 6" key="1">
    <citation type="journal article" date="2015" name="Stand. Genomic Sci.">
        <title>Genomic Encyclopedia of Bacterial and Archaeal Type Strains, Phase III: the genomes of soil and plant-associated and newly described type strains.</title>
        <authorList>
            <person name="Whitman W.B."/>
            <person name="Woyke T."/>
            <person name="Klenk H.P."/>
            <person name="Zhou Y."/>
            <person name="Lilburn T.G."/>
            <person name="Beck B.J."/>
            <person name="De Vos P."/>
            <person name="Vandamme P."/>
            <person name="Eisen J.A."/>
            <person name="Garrity G."/>
            <person name="Hugenholtz P."/>
            <person name="Kyrpides N.C."/>
        </authorList>
    </citation>
    <scope>NUCLEOTIDE SEQUENCE [LARGE SCALE GENOMIC DNA]</scope>
    <source>
        <strain evidence="5 6">CGMCC 1.6858</strain>
    </source>
</reference>
<dbReference type="InterPro" id="IPR011711">
    <property type="entry name" value="GntR_C"/>
</dbReference>
<keyword evidence="6" id="KW-1185">Reference proteome</keyword>
<dbReference type="PANTHER" id="PTHR43537:SF5">
    <property type="entry name" value="UXU OPERON TRANSCRIPTIONAL REGULATOR"/>
    <property type="match status" value="1"/>
</dbReference>
<dbReference type="Gene3D" id="1.10.10.10">
    <property type="entry name" value="Winged helix-like DNA-binding domain superfamily/Winged helix DNA-binding domain"/>
    <property type="match status" value="1"/>
</dbReference>
<accession>A0A562QCD5</accession>
<evidence type="ECO:0000256" key="3">
    <source>
        <dbReference type="ARBA" id="ARBA00023163"/>
    </source>
</evidence>
<evidence type="ECO:0000256" key="2">
    <source>
        <dbReference type="ARBA" id="ARBA00023125"/>
    </source>
</evidence>
<dbReference type="PROSITE" id="PS50949">
    <property type="entry name" value="HTH_GNTR"/>
    <property type="match status" value="1"/>
</dbReference>
<dbReference type="InterPro" id="IPR036390">
    <property type="entry name" value="WH_DNA-bd_sf"/>
</dbReference>
<dbReference type="SUPFAM" id="SSF48008">
    <property type="entry name" value="GntR ligand-binding domain-like"/>
    <property type="match status" value="1"/>
</dbReference>
<dbReference type="Proteomes" id="UP000316905">
    <property type="component" value="Unassembled WGS sequence"/>
</dbReference>
<evidence type="ECO:0000313" key="6">
    <source>
        <dbReference type="Proteomes" id="UP000316905"/>
    </source>
</evidence>
<dbReference type="InterPro" id="IPR036388">
    <property type="entry name" value="WH-like_DNA-bd_sf"/>
</dbReference>
<keyword evidence="1" id="KW-0805">Transcription regulation</keyword>
<dbReference type="PANTHER" id="PTHR43537">
    <property type="entry name" value="TRANSCRIPTIONAL REGULATOR, GNTR FAMILY"/>
    <property type="match status" value="1"/>
</dbReference>